<dbReference type="Proteomes" id="UP000310158">
    <property type="component" value="Unassembled WGS sequence"/>
</dbReference>
<evidence type="ECO:0000313" key="1">
    <source>
        <dbReference type="EMBL" id="THH17592.1"/>
    </source>
</evidence>
<comment type="caution">
    <text evidence="1">The sequence shown here is derived from an EMBL/GenBank/DDBJ whole genome shotgun (WGS) entry which is preliminary data.</text>
</comment>
<accession>A0A4S4LYE0</accession>
<reference evidence="1 2" key="1">
    <citation type="submission" date="2019-02" db="EMBL/GenBank/DDBJ databases">
        <title>Genome sequencing of the rare red list fungi Bondarzewia mesenterica.</title>
        <authorList>
            <person name="Buettner E."/>
            <person name="Kellner H."/>
        </authorList>
    </citation>
    <scope>NUCLEOTIDE SEQUENCE [LARGE SCALE GENOMIC DNA]</scope>
    <source>
        <strain evidence="1 2">DSM 108281</strain>
    </source>
</reference>
<proteinExistence type="predicted"/>
<evidence type="ECO:0000313" key="2">
    <source>
        <dbReference type="Proteomes" id="UP000310158"/>
    </source>
</evidence>
<gene>
    <name evidence="1" type="ORF">EW146_g3263</name>
</gene>
<protein>
    <submittedName>
        <fullName evidence="1">Uncharacterized protein</fullName>
    </submittedName>
</protein>
<name>A0A4S4LYE0_9AGAM</name>
<dbReference type="EMBL" id="SGPL01000105">
    <property type="protein sequence ID" value="THH17592.1"/>
    <property type="molecule type" value="Genomic_DNA"/>
</dbReference>
<sequence>MLVRLRRSDDSLVDPAAEGYTLQSHSGDCVISADQFGDDHSFLLSQAERYTLFRMGREVRSFGEPPGMVGEFSEADQVSIVCSQLIAVASIRWQLEQARVSAGANQWVQQQNMKAIERARAQGYNVAVPSYPSVFASEDVKTVNKLEGVEYDPRFFMPCKIAKQ</sequence>
<dbReference type="AlphaFoldDB" id="A0A4S4LYE0"/>
<keyword evidence="2" id="KW-1185">Reference proteome</keyword>
<organism evidence="1 2">
    <name type="scientific">Bondarzewia mesenterica</name>
    <dbReference type="NCBI Taxonomy" id="1095465"/>
    <lineage>
        <taxon>Eukaryota</taxon>
        <taxon>Fungi</taxon>
        <taxon>Dikarya</taxon>
        <taxon>Basidiomycota</taxon>
        <taxon>Agaricomycotina</taxon>
        <taxon>Agaricomycetes</taxon>
        <taxon>Russulales</taxon>
        <taxon>Bondarzewiaceae</taxon>
        <taxon>Bondarzewia</taxon>
    </lineage>
</organism>